<organism evidence="4 5">
    <name type="scientific">Sinobaca qinghaiensis</name>
    <dbReference type="NCBI Taxonomy" id="342944"/>
    <lineage>
        <taxon>Bacteria</taxon>
        <taxon>Bacillati</taxon>
        <taxon>Bacillota</taxon>
        <taxon>Bacilli</taxon>
        <taxon>Bacillales</taxon>
        <taxon>Sporolactobacillaceae</taxon>
        <taxon>Sinobaca</taxon>
    </lineage>
</organism>
<keyword evidence="5" id="KW-1185">Reference proteome</keyword>
<gene>
    <name evidence="4" type="ORF">ATL39_0480</name>
</gene>
<dbReference type="EMBL" id="RAPK01000006">
    <property type="protein sequence ID" value="RKD76265.1"/>
    <property type="molecule type" value="Genomic_DNA"/>
</dbReference>
<evidence type="ECO:0000256" key="2">
    <source>
        <dbReference type="ARBA" id="ARBA00023315"/>
    </source>
</evidence>
<dbReference type="GO" id="GO:0016747">
    <property type="term" value="F:acyltransferase activity, transferring groups other than amino-acyl groups"/>
    <property type="evidence" value="ECO:0007669"/>
    <property type="project" value="InterPro"/>
</dbReference>
<evidence type="ECO:0000256" key="1">
    <source>
        <dbReference type="ARBA" id="ARBA00022679"/>
    </source>
</evidence>
<reference evidence="4 5" key="1">
    <citation type="submission" date="2018-09" db="EMBL/GenBank/DDBJ databases">
        <title>Genomic Encyclopedia of Archaeal and Bacterial Type Strains, Phase II (KMG-II): from individual species to whole genera.</title>
        <authorList>
            <person name="Goeker M."/>
        </authorList>
    </citation>
    <scope>NUCLEOTIDE SEQUENCE [LARGE SCALE GENOMIC DNA]</scope>
    <source>
        <strain evidence="4 5">DSM 17008</strain>
    </source>
</reference>
<dbReference type="PROSITE" id="PS51186">
    <property type="entry name" value="GNAT"/>
    <property type="match status" value="1"/>
</dbReference>
<evidence type="ECO:0000313" key="5">
    <source>
        <dbReference type="Proteomes" id="UP000285120"/>
    </source>
</evidence>
<dbReference type="SUPFAM" id="SSF55729">
    <property type="entry name" value="Acyl-CoA N-acyltransferases (Nat)"/>
    <property type="match status" value="1"/>
</dbReference>
<dbReference type="InterPro" id="IPR016181">
    <property type="entry name" value="Acyl_CoA_acyltransferase"/>
</dbReference>
<keyword evidence="1 4" id="KW-0808">Transferase</keyword>
<dbReference type="RefSeq" id="WP_120191679.1">
    <property type="nucleotide sequence ID" value="NZ_RAPK01000006.1"/>
</dbReference>
<sequence>MEIKNLEFHHLCADSIGLDQMRQVNELYAVAFAEEEMYLHHRPSDEYLLKQLKKDHVIVCTAVTEGKVIAALTAYVFDKLERETTEMYVYDLAVDESCRRQKAATRLLQFLFQKADKFNVSAIFIQADKEDKPAVALYETFGIKEDVFHFDIYTKP</sequence>
<dbReference type="Pfam" id="PF00583">
    <property type="entry name" value="Acetyltransf_1"/>
    <property type="match status" value="1"/>
</dbReference>
<dbReference type="InterPro" id="IPR051556">
    <property type="entry name" value="N-term/lysine_N-AcTrnsfr"/>
</dbReference>
<dbReference type="Proteomes" id="UP000285120">
    <property type="component" value="Unassembled WGS sequence"/>
</dbReference>
<name>A0A419V861_9BACL</name>
<dbReference type="CDD" id="cd04301">
    <property type="entry name" value="NAT_SF"/>
    <property type="match status" value="1"/>
</dbReference>
<evidence type="ECO:0000259" key="3">
    <source>
        <dbReference type="PROSITE" id="PS51186"/>
    </source>
</evidence>
<keyword evidence="2" id="KW-0012">Acyltransferase</keyword>
<comment type="caution">
    <text evidence="4">The sequence shown here is derived from an EMBL/GenBank/DDBJ whole genome shotgun (WGS) entry which is preliminary data.</text>
</comment>
<dbReference type="Gene3D" id="3.40.630.30">
    <property type="match status" value="1"/>
</dbReference>
<protein>
    <submittedName>
        <fullName evidence="4">Aminoglycoside 3-N-acetyltransferase I</fullName>
    </submittedName>
</protein>
<proteinExistence type="predicted"/>
<dbReference type="PANTHER" id="PTHR42919:SF8">
    <property type="entry name" value="N-ALPHA-ACETYLTRANSFERASE 50"/>
    <property type="match status" value="1"/>
</dbReference>
<evidence type="ECO:0000313" key="4">
    <source>
        <dbReference type="EMBL" id="RKD76265.1"/>
    </source>
</evidence>
<dbReference type="AlphaFoldDB" id="A0A419V861"/>
<dbReference type="PANTHER" id="PTHR42919">
    <property type="entry name" value="N-ALPHA-ACETYLTRANSFERASE"/>
    <property type="match status" value="1"/>
</dbReference>
<feature type="domain" description="N-acetyltransferase" evidence="3">
    <location>
        <begin position="1"/>
        <end position="156"/>
    </location>
</feature>
<accession>A0A419V861</accession>
<dbReference type="InterPro" id="IPR000182">
    <property type="entry name" value="GNAT_dom"/>
</dbReference>